<feature type="domain" description="Zn(2)-C6 fungal-type" evidence="6">
    <location>
        <begin position="46"/>
        <end position="79"/>
    </location>
</feature>
<dbReference type="Proteomes" id="UP001345013">
    <property type="component" value="Unassembled WGS sequence"/>
</dbReference>
<evidence type="ECO:0000313" key="8">
    <source>
        <dbReference type="Proteomes" id="UP001345013"/>
    </source>
</evidence>
<keyword evidence="1" id="KW-0805">Transcription regulation</keyword>
<protein>
    <recommendedName>
        <fullName evidence="6">Zn(2)-C6 fungal-type domain-containing protein</fullName>
    </recommendedName>
</protein>
<evidence type="ECO:0000256" key="5">
    <source>
        <dbReference type="SAM" id="MobiDB-lite"/>
    </source>
</evidence>
<feature type="region of interest" description="Disordered" evidence="5">
    <location>
        <begin position="136"/>
        <end position="158"/>
    </location>
</feature>
<dbReference type="SUPFAM" id="SSF57701">
    <property type="entry name" value="Zn2/Cys6 DNA-binding domain"/>
    <property type="match status" value="1"/>
</dbReference>
<feature type="compositionally biased region" description="Basic residues" evidence="5">
    <location>
        <begin position="37"/>
        <end position="56"/>
    </location>
</feature>
<evidence type="ECO:0000256" key="4">
    <source>
        <dbReference type="ARBA" id="ARBA00023242"/>
    </source>
</evidence>
<dbReference type="CDD" id="cd00067">
    <property type="entry name" value="GAL4"/>
    <property type="match status" value="1"/>
</dbReference>
<evidence type="ECO:0000313" key="7">
    <source>
        <dbReference type="EMBL" id="KAK5098471.1"/>
    </source>
</evidence>
<evidence type="ECO:0000256" key="1">
    <source>
        <dbReference type="ARBA" id="ARBA00023015"/>
    </source>
</evidence>
<comment type="caution">
    <text evidence="7">The sequence shown here is derived from an EMBL/GenBank/DDBJ whole genome shotgun (WGS) entry which is preliminary data.</text>
</comment>
<dbReference type="InterPro" id="IPR036864">
    <property type="entry name" value="Zn2-C6_fun-type_DNA-bd_sf"/>
</dbReference>
<dbReference type="SMART" id="SM00066">
    <property type="entry name" value="GAL4"/>
    <property type="match status" value="1"/>
</dbReference>
<keyword evidence="4" id="KW-0539">Nucleus</keyword>
<dbReference type="PANTHER" id="PTHR43374">
    <property type="entry name" value="FLAVIN PRENYLTRANSFERASE"/>
    <property type="match status" value="1"/>
</dbReference>
<feature type="region of interest" description="Disordered" evidence="5">
    <location>
        <begin position="641"/>
        <end position="673"/>
    </location>
</feature>
<dbReference type="InterPro" id="IPR001138">
    <property type="entry name" value="Zn2Cys6_DnaBD"/>
</dbReference>
<keyword evidence="2" id="KW-0238">DNA-binding</keyword>
<feature type="compositionally biased region" description="Polar residues" evidence="5">
    <location>
        <begin position="92"/>
        <end position="102"/>
    </location>
</feature>
<dbReference type="PROSITE" id="PS50048">
    <property type="entry name" value="ZN2_CY6_FUNGAL_2"/>
    <property type="match status" value="1"/>
</dbReference>
<dbReference type="Pfam" id="PF00172">
    <property type="entry name" value="Zn_clus"/>
    <property type="match status" value="1"/>
</dbReference>
<evidence type="ECO:0000256" key="3">
    <source>
        <dbReference type="ARBA" id="ARBA00023163"/>
    </source>
</evidence>
<accession>A0ABR0KL57</accession>
<dbReference type="PROSITE" id="PS00463">
    <property type="entry name" value="ZN2_CY6_FUNGAL_1"/>
    <property type="match status" value="1"/>
</dbReference>
<gene>
    <name evidence="7" type="ORF">LTR24_001789</name>
</gene>
<dbReference type="CDD" id="cd12148">
    <property type="entry name" value="fungal_TF_MHR"/>
    <property type="match status" value="1"/>
</dbReference>
<dbReference type="EMBL" id="JAVRRG010000014">
    <property type="protein sequence ID" value="KAK5098471.1"/>
    <property type="molecule type" value="Genomic_DNA"/>
</dbReference>
<feature type="region of interest" description="Disordered" evidence="5">
    <location>
        <begin position="1"/>
        <end position="122"/>
    </location>
</feature>
<sequence length="709" mass="78591">METGSAEGSAPTTPAAAVSQHILPSTDIADTSTKPSSKQRQRTRRACYPCSKRKIKCDRDERTPCSNCAKRPNAELCTFDDDRPRSARPRHSANTASPTPASLANDDLKHERTPPQSMLRGIQNVGSGYTLQGDERKLVLPPHDPPRSIASLDPKPPTLPLYKSSGSIPRYSVVPEALPTPPPATHPGLATNSFVPVNQGAHFVGAAPQLPLPGPSALVQPLLKTPTEELAALLPPVKHVTKYCEIYHNACHHLYPVDVGIPHIQELSFQYIHQSMGDRLISYLETRNVEAFKHEATCVALLCAGIAAGVQVSDLEDSSRKSTLRQYVATTMKLLRMADAQTSISLAAYSTLLIISRVVQDEHEPILSYSLLGSVTRMAQLYSITSIFADRYGEETRRLRSAENLIRVRQRQEAFLAIVLGQTHHLERGPFPDIRNWANATYLECLDVFAAVAAYCGTENIDREEMLLQHADAMQAIQPLERFALPHLAAKDNCRNVHELTESSTLRIHECLVNIHYCQIIMAACRRLPGHEEEYFKTGGVCQRKARECVDTYLDFLAFSVIPLRSWILTVAALRAALILGALLAEKAHTVADAAPERDRLTRLLTAFTAVHDESGADRARWFRKHRTVFDRLRDMVEQSAQPDIGPPLSNGATAPSPEPSTLLQRMSRDEKDEIMMPQRMVRRYFASPAPDEPAMGSLLLSQQAIFEI</sequence>
<proteinExistence type="predicted"/>
<name>A0ABR0KL57_9EURO</name>
<dbReference type="Gene3D" id="4.10.240.10">
    <property type="entry name" value="Zn(2)-C6 fungal-type DNA-binding domain"/>
    <property type="match status" value="1"/>
</dbReference>
<keyword evidence="8" id="KW-1185">Reference proteome</keyword>
<reference evidence="7 8" key="1">
    <citation type="submission" date="2023-08" db="EMBL/GenBank/DDBJ databases">
        <title>Black Yeasts Isolated from many extreme environments.</title>
        <authorList>
            <person name="Coleine C."/>
            <person name="Stajich J.E."/>
            <person name="Selbmann L."/>
        </authorList>
    </citation>
    <scope>NUCLEOTIDE SEQUENCE [LARGE SCALE GENOMIC DNA]</scope>
    <source>
        <strain evidence="7 8">CCFEE 5885</strain>
    </source>
</reference>
<evidence type="ECO:0000256" key="2">
    <source>
        <dbReference type="ARBA" id="ARBA00023125"/>
    </source>
</evidence>
<evidence type="ECO:0000259" key="6">
    <source>
        <dbReference type="PROSITE" id="PS50048"/>
    </source>
</evidence>
<dbReference type="PANTHER" id="PTHR43374:SF1">
    <property type="entry name" value="FLAVIN PRENYLTRANSFERASE PAD1, MITOCHONDRIAL"/>
    <property type="match status" value="1"/>
</dbReference>
<keyword evidence="3" id="KW-0804">Transcription</keyword>
<dbReference type="InterPro" id="IPR004507">
    <property type="entry name" value="UbiX-like"/>
</dbReference>
<organism evidence="7 8">
    <name type="scientific">Lithohypha guttulata</name>
    <dbReference type="NCBI Taxonomy" id="1690604"/>
    <lineage>
        <taxon>Eukaryota</taxon>
        <taxon>Fungi</taxon>
        <taxon>Dikarya</taxon>
        <taxon>Ascomycota</taxon>
        <taxon>Pezizomycotina</taxon>
        <taxon>Eurotiomycetes</taxon>
        <taxon>Chaetothyriomycetidae</taxon>
        <taxon>Chaetothyriales</taxon>
        <taxon>Trichomeriaceae</taxon>
        <taxon>Lithohypha</taxon>
    </lineage>
</organism>